<feature type="binding site" evidence="3">
    <location>
        <position position="13"/>
    </location>
    <ligand>
        <name>a divalent metal cation</name>
        <dbReference type="ChEBI" id="CHEBI:60240"/>
        <label>1</label>
    </ligand>
</feature>
<dbReference type="HOGENOM" id="CLU_031506_4_0_14"/>
<reference evidence="4 5" key="1">
    <citation type="submission" date="2008-02" db="EMBL/GenBank/DDBJ databases">
        <title>Genome sequence of Ureaplasma parvum serovar 3.</title>
        <authorList>
            <person name="Methe B.A."/>
            <person name="Glass J."/>
            <person name="Waites K."/>
            <person name="Shrivastava S."/>
        </authorList>
    </citation>
    <scope>NUCLEOTIDE SEQUENCE [LARGE SCALE GENOMIC DNA]</scope>
    <source>
        <strain evidence="5">ATCC 27815 / 27 / NCTC 11736</strain>
    </source>
</reference>
<dbReference type="SMR" id="A0A2C9DY30"/>
<feature type="binding site" evidence="3">
    <location>
        <position position="97"/>
    </location>
    <ligand>
        <name>a divalent metal cation</name>
        <dbReference type="ChEBI" id="CHEBI:60240"/>
        <label>1</label>
    </ligand>
</feature>
<dbReference type="RefSeq" id="WP_006688502.1">
    <property type="nucleotide sequence ID" value="NC_010503.1"/>
</dbReference>
<feature type="binding site" evidence="3">
    <location>
        <position position="157"/>
    </location>
    <ligand>
        <name>a divalent metal cation</name>
        <dbReference type="ChEBI" id="CHEBI:60240"/>
        <label>2</label>
    </ligand>
</feature>
<dbReference type="SUPFAM" id="SSF51556">
    <property type="entry name" value="Metallo-dependent hydrolases"/>
    <property type="match status" value="1"/>
</dbReference>
<dbReference type="AlphaFoldDB" id="A0A2C9DY30"/>
<dbReference type="FunFam" id="3.20.20.140:FF:000005">
    <property type="entry name" value="TatD family hydrolase"/>
    <property type="match status" value="1"/>
</dbReference>
<dbReference type="NCBIfam" id="TIGR00010">
    <property type="entry name" value="YchF/TatD family DNA exonuclease"/>
    <property type="match status" value="1"/>
</dbReference>
<dbReference type="GO" id="GO:0004536">
    <property type="term" value="F:DNA nuclease activity"/>
    <property type="evidence" value="ECO:0007669"/>
    <property type="project" value="InterPro"/>
</dbReference>
<gene>
    <name evidence="4" type="ordered locus">UPA3_0017</name>
</gene>
<sequence>MLEKIKIIDTHTHPNIEPLIEEFDDIIFKCYEQGIGLNIVGVDLKTSQTAIQQAKKFKFLTCSVAIHPNDLHNIENDFVALEKLIAENIDYISCIGECGLDYYHEQNYDHDFQKHWFKKHIELAKKYHKPLMLHIRNAHDDAIAILKELAVQDVIIHCFTDKKEYAQQYIEMGYYISYPGVITFKPTKNNQLHELYEAIKITPLDKILVETDAPYLTPVPKRGQTNYPYYVLYTSAFIANLLGITHEKMQKILLENSLRILNFKK</sequence>
<dbReference type="GO" id="GO:0005829">
    <property type="term" value="C:cytosol"/>
    <property type="evidence" value="ECO:0007669"/>
    <property type="project" value="TreeGrafter"/>
</dbReference>
<name>A0A2C9DY30_UREP2</name>
<dbReference type="Gene3D" id="3.20.20.140">
    <property type="entry name" value="Metal-dependent hydrolases"/>
    <property type="match status" value="1"/>
</dbReference>
<dbReference type="InterPro" id="IPR018228">
    <property type="entry name" value="DNase_TatD-rel_CS"/>
</dbReference>
<dbReference type="PROSITE" id="PS01137">
    <property type="entry name" value="TATD_1"/>
    <property type="match status" value="1"/>
</dbReference>
<feature type="binding site" evidence="3">
    <location>
        <position position="11"/>
    </location>
    <ligand>
        <name>a divalent metal cation</name>
        <dbReference type="ChEBI" id="CHEBI:60240"/>
        <label>1</label>
    </ligand>
</feature>
<dbReference type="CDD" id="cd01310">
    <property type="entry name" value="TatD_DNAse"/>
    <property type="match status" value="1"/>
</dbReference>
<dbReference type="GO" id="GO:0016788">
    <property type="term" value="F:hydrolase activity, acting on ester bonds"/>
    <property type="evidence" value="ECO:0007669"/>
    <property type="project" value="InterPro"/>
</dbReference>
<dbReference type="PANTHER" id="PTHR46124">
    <property type="entry name" value="D-AMINOACYL-TRNA DEACYLASE"/>
    <property type="match status" value="1"/>
</dbReference>
<dbReference type="InterPro" id="IPR015991">
    <property type="entry name" value="TatD/YcfH-like"/>
</dbReference>
<organism evidence="4 5">
    <name type="scientific">Ureaplasma parvum serovar 3 (strain ATCC 27815 / 27 / NCTC 11736)</name>
    <dbReference type="NCBI Taxonomy" id="505682"/>
    <lineage>
        <taxon>Bacteria</taxon>
        <taxon>Bacillati</taxon>
        <taxon>Mycoplasmatota</taxon>
        <taxon>Mycoplasmoidales</taxon>
        <taxon>Mycoplasmoidaceae</taxon>
        <taxon>Ureaplasma</taxon>
    </lineage>
</organism>
<evidence type="ECO:0000313" key="4">
    <source>
        <dbReference type="EMBL" id="ACA32781.1"/>
    </source>
</evidence>
<dbReference type="GeneID" id="29672310"/>
<dbReference type="Pfam" id="PF01026">
    <property type="entry name" value="TatD_DNase"/>
    <property type="match status" value="1"/>
</dbReference>
<proteinExistence type="predicted"/>
<dbReference type="InterPro" id="IPR032466">
    <property type="entry name" value="Metal_Hydrolase"/>
</dbReference>
<accession>A0A2C9DY30</accession>
<dbReference type="PROSITE" id="PS01090">
    <property type="entry name" value="TATD_2"/>
    <property type="match status" value="1"/>
</dbReference>
<evidence type="ECO:0000256" key="3">
    <source>
        <dbReference type="PIRSR" id="PIRSR005902-1"/>
    </source>
</evidence>
<evidence type="ECO:0000256" key="1">
    <source>
        <dbReference type="ARBA" id="ARBA00022723"/>
    </source>
</evidence>
<keyword evidence="2 4" id="KW-0378">Hydrolase</keyword>
<protein>
    <submittedName>
        <fullName evidence="4">Hydrolase, TatD family</fullName>
    </submittedName>
</protein>
<dbReference type="KEGG" id="upa:UPA3_0017"/>
<dbReference type="PIRSF" id="PIRSF005902">
    <property type="entry name" value="DNase_TatD"/>
    <property type="match status" value="1"/>
</dbReference>
<dbReference type="Proteomes" id="UP000002162">
    <property type="component" value="Chromosome"/>
</dbReference>
<dbReference type="PANTHER" id="PTHR46124:SF2">
    <property type="entry name" value="D-AMINOACYL-TRNA DEACYLASE"/>
    <property type="match status" value="1"/>
</dbReference>
<evidence type="ECO:0000256" key="2">
    <source>
        <dbReference type="ARBA" id="ARBA00022801"/>
    </source>
</evidence>
<dbReference type="EMBL" id="CP000942">
    <property type="protein sequence ID" value="ACA32781.1"/>
    <property type="molecule type" value="Genomic_DNA"/>
</dbReference>
<feature type="binding site" evidence="3">
    <location>
        <position position="212"/>
    </location>
    <ligand>
        <name>a divalent metal cation</name>
        <dbReference type="ChEBI" id="CHEBI:60240"/>
        <label>1</label>
    </ligand>
</feature>
<keyword evidence="1 3" id="KW-0479">Metal-binding</keyword>
<dbReference type="PROSITE" id="PS01091">
    <property type="entry name" value="TATD_3"/>
    <property type="match status" value="1"/>
</dbReference>
<dbReference type="GO" id="GO:0046872">
    <property type="term" value="F:metal ion binding"/>
    <property type="evidence" value="ECO:0007669"/>
    <property type="project" value="UniProtKB-KW"/>
</dbReference>
<feature type="binding site" evidence="3">
    <location>
        <position position="134"/>
    </location>
    <ligand>
        <name>a divalent metal cation</name>
        <dbReference type="ChEBI" id="CHEBI:60240"/>
        <label>2</label>
    </ligand>
</feature>
<dbReference type="InterPro" id="IPR001130">
    <property type="entry name" value="TatD-like"/>
</dbReference>
<evidence type="ECO:0000313" key="5">
    <source>
        <dbReference type="Proteomes" id="UP000002162"/>
    </source>
</evidence>